<dbReference type="Proteomes" id="UP001596055">
    <property type="component" value="Unassembled WGS sequence"/>
</dbReference>
<keyword evidence="2" id="KW-1185">Reference proteome</keyword>
<dbReference type="EMBL" id="JBHSNL010000001">
    <property type="protein sequence ID" value="MFC5544779.1"/>
    <property type="molecule type" value="Genomic_DNA"/>
</dbReference>
<evidence type="ECO:0000313" key="2">
    <source>
        <dbReference type="Proteomes" id="UP001596055"/>
    </source>
</evidence>
<dbReference type="InterPro" id="IPR058227">
    <property type="entry name" value="RSP_7527-like"/>
</dbReference>
<proteinExistence type="predicted"/>
<organism evidence="1 2">
    <name type="scientific">Marinobacter koreensis</name>
    <dbReference type="NCBI Taxonomy" id="335974"/>
    <lineage>
        <taxon>Bacteria</taxon>
        <taxon>Pseudomonadati</taxon>
        <taxon>Pseudomonadota</taxon>
        <taxon>Gammaproteobacteria</taxon>
        <taxon>Pseudomonadales</taxon>
        <taxon>Marinobacteraceae</taxon>
        <taxon>Marinobacter</taxon>
    </lineage>
</organism>
<reference evidence="2" key="1">
    <citation type="journal article" date="2019" name="Int. J. Syst. Evol. Microbiol.">
        <title>The Global Catalogue of Microorganisms (GCM) 10K type strain sequencing project: providing services to taxonomists for standard genome sequencing and annotation.</title>
        <authorList>
            <consortium name="The Broad Institute Genomics Platform"/>
            <consortium name="The Broad Institute Genome Sequencing Center for Infectious Disease"/>
            <person name="Wu L."/>
            <person name="Ma J."/>
        </authorList>
    </citation>
    <scope>NUCLEOTIDE SEQUENCE [LARGE SCALE GENOMIC DNA]</scope>
    <source>
        <strain evidence="2">CGMCC 4.1799</strain>
    </source>
</reference>
<comment type="caution">
    <text evidence="1">The sequence shown here is derived from an EMBL/GenBank/DDBJ whole genome shotgun (WGS) entry which is preliminary data.</text>
</comment>
<dbReference type="NCBIfam" id="NF046098">
    <property type="entry name" value="RSP_7527_fam"/>
    <property type="match status" value="1"/>
</dbReference>
<name>A0ABW0RKP6_9GAMM</name>
<accession>A0ABW0RKP6</accession>
<dbReference type="RefSeq" id="WP_248153959.1">
    <property type="nucleotide sequence ID" value="NZ_JAKZAJ010000001.1"/>
</dbReference>
<sequence length="57" mass="6480">MDYQAPKLNEHGTIDIAYYKKLAAQERSEHIAQMAVSLKAKIKSLFHVKLPKLSTSH</sequence>
<protein>
    <submittedName>
        <fullName evidence="1">RSP_7527 family protein</fullName>
    </submittedName>
</protein>
<evidence type="ECO:0000313" key="1">
    <source>
        <dbReference type="EMBL" id="MFC5544779.1"/>
    </source>
</evidence>
<gene>
    <name evidence="1" type="ORF">ACFPQA_06940</name>
</gene>